<keyword evidence="1" id="KW-1133">Transmembrane helix</keyword>
<dbReference type="InterPro" id="IPR007720">
    <property type="entry name" value="PigQ/GPI1"/>
</dbReference>
<evidence type="ECO:0000313" key="3">
    <source>
        <dbReference type="Proteomes" id="UP000243459"/>
    </source>
</evidence>
<dbReference type="GO" id="GO:0006506">
    <property type="term" value="P:GPI anchor biosynthetic process"/>
    <property type="evidence" value="ECO:0007669"/>
    <property type="project" value="InterPro"/>
</dbReference>
<feature type="transmembrane region" description="Helical" evidence="1">
    <location>
        <begin position="426"/>
        <end position="450"/>
    </location>
</feature>
<organism evidence="2 3">
    <name type="scientific">Asparagus officinalis</name>
    <name type="common">Garden asparagus</name>
    <dbReference type="NCBI Taxonomy" id="4686"/>
    <lineage>
        <taxon>Eukaryota</taxon>
        <taxon>Viridiplantae</taxon>
        <taxon>Streptophyta</taxon>
        <taxon>Embryophyta</taxon>
        <taxon>Tracheophyta</taxon>
        <taxon>Spermatophyta</taxon>
        <taxon>Magnoliopsida</taxon>
        <taxon>Liliopsida</taxon>
        <taxon>Asparagales</taxon>
        <taxon>Asparagaceae</taxon>
        <taxon>Asparagoideae</taxon>
        <taxon>Asparagus</taxon>
    </lineage>
</organism>
<dbReference type="Proteomes" id="UP000243459">
    <property type="component" value="Chromosome 4"/>
</dbReference>
<dbReference type="EMBL" id="CM007384">
    <property type="protein sequence ID" value="ONK73435.1"/>
    <property type="molecule type" value="Genomic_DNA"/>
</dbReference>
<gene>
    <name evidence="2" type="ORF">A4U43_C04F31460</name>
</gene>
<reference evidence="3" key="1">
    <citation type="journal article" date="2017" name="Nat. Commun.">
        <title>The asparagus genome sheds light on the origin and evolution of a young Y chromosome.</title>
        <authorList>
            <person name="Harkess A."/>
            <person name="Zhou J."/>
            <person name="Xu C."/>
            <person name="Bowers J.E."/>
            <person name="Van der Hulst R."/>
            <person name="Ayyampalayam S."/>
            <person name="Mercati F."/>
            <person name="Riccardi P."/>
            <person name="McKain M.R."/>
            <person name="Kakrana A."/>
            <person name="Tang H."/>
            <person name="Ray J."/>
            <person name="Groenendijk J."/>
            <person name="Arikit S."/>
            <person name="Mathioni S.M."/>
            <person name="Nakano M."/>
            <person name="Shan H."/>
            <person name="Telgmann-Rauber A."/>
            <person name="Kanno A."/>
            <person name="Yue Z."/>
            <person name="Chen H."/>
            <person name="Li W."/>
            <person name="Chen Y."/>
            <person name="Xu X."/>
            <person name="Zhang Y."/>
            <person name="Luo S."/>
            <person name="Chen H."/>
            <person name="Gao J."/>
            <person name="Mao Z."/>
            <person name="Pires J.C."/>
            <person name="Luo M."/>
            <person name="Kudrna D."/>
            <person name="Wing R.A."/>
            <person name="Meyers B.C."/>
            <person name="Yi K."/>
            <person name="Kong H."/>
            <person name="Lavrijsen P."/>
            <person name="Sunseri F."/>
            <person name="Falavigna A."/>
            <person name="Ye Y."/>
            <person name="Leebens-Mack J.H."/>
            <person name="Chen G."/>
        </authorList>
    </citation>
    <scope>NUCLEOTIDE SEQUENCE [LARGE SCALE GENOMIC DNA]</scope>
    <source>
        <strain evidence="3">cv. DH0086</strain>
    </source>
</reference>
<dbReference type="OMA" id="CECYGQW"/>
<accession>A0A5P1F4Y7</accession>
<keyword evidence="1" id="KW-0472">Membrane</keyword>
<dbReference type="PANTHER" id="PTHR47555:SF2">
    <property type="entry name" value="N-ACETYLGLUCOSAMINYL TRANSFERASE COMPONENT FAMILY PROTEIN _ GPI1 FAMILY PROTEIN"/>
    <property type="match status" value="1"/>
</dbReference>
<dbReference type="PANTHER" id="PTHR47555">
    <property type="entry name" value="N-ACETYLGLUCOSAMINYL TRANSFERASE COMPONENT FAMILY PROTEIN / GPI1 FAMILY PROTEIN"/>
    <property type="match status" value="1"/>
</dbReference>
<evidence type="ECO:0000313" key="2">
    <source>
        <dbReference type="EMBL" id="ONK73435.1"/>
    </source>
</evidence>
<dbReference type="Gramene" id="ONK73435">
    <property type="protein sequence ID" value="ONK73435"/>
    <property type="gene ID" value="A4U43_C04F31460"/>
</dbReference>
<protein>
    <submittedName>
        <fullName evidence="2">Uncharacterized protein</fullName>
    </submittedName>
</protein>
<keyword evidence="1" id="KW-0812">Transmembrane</keyword>
<sequence length="509" mass="57621">MARKRCRLWWPVELSSRDPSANLLLFGWCFDSSTSVDLVIAHAISETEVLVALGQRLELQELLQSINLKMPIPLQEASTFCMIGQCAVTIRNHQSGPAPKGTQFHGSVETDVTRTISCEYGNENTFSAASCLENNKSGRCGCQILNQSGNWIHLLPNPQRILCKKSRWIPEFHHMHQNGLSWSNCDVHLMLYELPTYSRHHFSVRSWGYGKQAITPSKKPNWFNELYERSRASNLEAVVWALNCASAAMVSLKGISTATCPAINFIVISRLLSMLWYVLAVLLASVSVVTYVVLQLSHRFLKFGPHTFFSMILHEVFTQTWKNIHIRSCQFLYWPVFLLSTGFREQSNIEYAHMAAIRKHSVWSSIAIDVIMGNVFGMVVLSNSGYVYSGTVFIAQNITNNLLRSGCVWLMGVPAGFKLNTELAELLGMVSLNAIQVFSTLWFFLGFLWWHFIKGLALSGIFSGLTVSASLCVDMLKFATLHIQTLHWLMSFLYSRQIQALASLWRLFR</sequence>
<proteinExistence type="predicted"/>
<dbReference type="Pfam" id="PF05024">
    <property type="entry name" value="Gpi1"/>
    <property type="match status" value="1"/>
</dbReference>
<feature type="transmembrane region" description="Helical" evidence="1">
    <location>
        <begin position="456"/>
        <end position="476"/>
    </location>
</feature>
<feature type="transmembrane region" description="Helical" evidence="1">
    <location>
        <begin position="362"/>
        <end position="382"/>
    </location>
</feature>
<evidence type="ECO:0000256" key="1">
    <source>
        <dbReference type="SAM" id="Phobius"/>
    </source>
</evidence>
<keyword evidence="3" id="KW-1185">Reference proteome</keyword>
<dbReference type="GO" id="GO:0016020">
    <property type="term" value="C:membrane"/>
    <property type="evidence" value="ECO:0007669"/>
    <property type="project" value="InterPro"/>
</dbReference>
<dbReference type="AlphaFoldDB" id="A0A5P1F4Y7"/>
<feature type="transmembrane region" description="Helical" evidence="1">
    <location>
        <begin position="274"/>
        <end position="294"/>
    </location>
</feature>
<name>A0A5P1F4Y7_ASPOF</name>